<reference evidence="8" key="1">
    <citation type="journal article" date="2021" name="Front. Plant Sci.">
        <title>Chromosome-Scale Genome Assembly for Chinese Sour Jujube and Insights Into Its Genome Evolution and Domestication Signature.</title>
        <authorList>
            <person name="Shen L.-Y."/>
            <person name="Luo H."/>
            <person name="Wang X.-L."/>
            <person name="Wang X.-M."/>
            <person name="Qiu X.-J."/>
            <person name="Liu H."/>
            <person name="Zhou S.-S."/>
            <person name="Jia K.-H."/>
            <person name="Nie S."/>
            <person name="Bao Y.-T."/>
            <person name="Zhang R.-G."/>
            <person name="Yun Q.-Z."/>
            <person name="Chai Y.-H."/>
            <person name="Lu J.-Y."/>
            <person name="Li Y."/>
            <person name="Zhao S.-W."/>
            <person name="Mao J.-F."/>
            <person name="Jia S.-G."/>
            <person name="Mao Y.-M."/>
        </authorList>
    </citation>
    <scope>NUCLEOTIDE SEQUENCE</scope>
    <source>
        <strain evidence="8">AT0</strain>
        <tissue evidence="8">Leaf</tissue>
    </source>
</reference>
<evidence type="ECO:0000256" key="1">
    <source>
        <dbReference type="ARBA" id="ARBA00004167"/>
    </source>
</evidence>
<keyword evidence="3" id="KW-0732">Signal</keyword>
<keyword evidence="4 6" id="KW-1133">Transmembrane helix</keyword>
<dbReference type="GO" id="GO:0016020">
    <property type="term" value="C:membrane"/>
    <property type="evidence" value="ECO:0007669"/>
    <property type="project" value="UniProtKB-SubCell"/>
</dbReference>
<gene>
    <name evidence="8" type="ORF">FEM48_Zijuj09G0162400</name>
</gene>
<accession>A0A978UU00</accession>
<evidence type="ECO:0000256" key="2">
    <source>
        <dbReference type="ARBA" id="ARBA00022692"/>
    </source>
</evidence>
<dbReference type="PANTHER" id="PTHR45631:SF143">
    <property type="entry name" value="LEUCINE-RICH REPEAT PROTEIN KINASE"/>
    <property type="match status" value="1"/>
</dbReference>
<dbReference type="Proteomes" id="UP000813462">
    <property type="component" value="Unassembled WGS sequence"/>
</dbReference>
<protein>
    <recommendedName>
        <fullName evidence="7">Malectin-like domain-containing protein</fullName>
    </recommendedName>
</protein>
<dbReference type="EMBL" id="JAEACU010000009">
    <property type="protein sequence ID" value="KAH7518350.1"/>
    <property type="molecule type" value="Genomic_DNA"/>
</dbReference>
<evidence type="ECO:0000259" key="7">
    <source>
        <dbReference type="Pfam" id="PF12819"/>
    </source>
</evidence>
<proteinExistence type="predicted"/>
<evidence type="ECO:0000256" key="4">
    <source>
        <dbReference type="ARBA" id="ARBA00022989"/>
    </source>
</evidence>
<dbReference type="AlphaFoldDB" id="A0A978UU00"/>
<feature type="transmembrane region" description="Helical" evidence="6">
    <location>
        <begin position="267"/>
        <end position="291"/>
    </location>
</feature>
<dbReference type="InterPro" id="IPR024788">
    <property type="entry name" value="Malectin-like_Carb-bd_dom"/>
</dbReference>
<comment type="subcellular location">
    <subcellularLocation>
        <location evidence="1">Membrane</location>
        <topology evidence="1">Single-pass membrane protein</topology>
    </subcellularLocation>
</comment>
<keyword evidence="2 6" id="KW-0812">Transmembrane</keyword>
<dbReference type="InterPro" id="IPR032675">
    <property type="entry name" value="LRR_dom_sf"/>
</dbReference>
<dbReference type="Pfam" id="PF12819">
    <property type="entry name" value="Malectin_like"/>
    <property type="match status" value="1"/>
</dbReference>
<evidence type="ECO:0000313" key="9">
    <source>
        <dbReference type="Proteomes" id="UP000813462"/>
    </source>
</evidence>
<dbReference type="SUPFAM" id="SSF52058">
    <property type="entry name" value="L domain-like"/>
    <property type="match status" value="1"/>
</dbReference>
<evidence type="ECO:0000256" key="6">
    <source>
        <dbReference type="SAM" id="Phobius"/>
    </source>
</evidence>
<keyword evidence="5 6" id="KW-0472">Membrane</keyword>
<comment type="caution">
    <text evidence="8">The sequence shown here is derived from an EMBL/GenBank/DDBJ whole genome shotgun (WGS) entry which is preliminary data.</text>
</comment>
<organism evidence="8 9">
    <name type="scientific">Ziziphus jujuba var. spinosa</name>
    <dbReference type="NCBI Taxonomy" id="714518"/>
    <lineage>
        <taxon>Eukaryota</taxon>
        <taxon>Viridiplantae</taxon>
        <taxon>Streptophyta</taxon>
        <taxon>Embryophyta</taxon>
        <taxon>Tracheophyta</taxon>
        <taxon>Spermatophyta</taxon>
        <taxon>Magnoliopsida</taxon>
        <taxon>eudicotyledons</taxon>
        <taxon>Gunneridae</taxon>
        <taxon>Pentapetalae</taxon>
        <taxon>rosids</taxon>
        <taxon>fabids</taxon>
        <taxon>Rosales</taxon>
        <taxon>Rhamnaceae</taxon>
        <taxon>Paliureae</taxon>
        <taxon>Ziziphus</taxon>
    </lineage>
</organism>
<evidence type="ECO:0000313" key="8">
    <source>
        <dbReference type="EMBL" id="KAH7518350.1"/>
    </source>
</evidence>
<name>A0A978UU00_ZIZJJ</name>
<sequence>MYDTEFIRTTSASLLLFKRLDIGHINGTDKKYQDDMYDRIWTSYMNTAIWDSLSTSQQINTVGNGNNVPSQVIMTAAKPQNGTTSFLFNWSANDSSSEFYIYMYFAELEQLNGKNQSRKFTVSWNGAPMFGTISPRYLFATTISSSGAVAGNKHVIYFYQTEDSTHPPILNALEIYLVKHMDESPTYSQDEPNSIVNRNLTSSNLSGIIAASIKELSSLEFLNLKGNQLSGKIPNALVKRWEAGLLTLSVDTQHLCDSGSCKKNNKIIVPVVASLSSAAVILILFVLGWILGRKGKTRDDIHPCEITCNEVQLRYFNYNGLNFLIMFNVNCQTLNIGNYHSDGLKTFAIFEANGVHVKLVEYELLGLQPSPFHCQ</sequence>
<evidence type="ECO:0000256" key="5">
    <source>
        <dbReference type="ARBA" id="ARBA00023136"/>
    </source>
</evidence>
<evidence type="ECO:0000256" key="3">
    <source>
        <dbReference type="ARBA" id="ARBA00022729"/>
    </source>
</evidence>
<feature type="domain" description="Malectin-like" evidence="7">
    <location>
        <begin position="8"/>
        <end position="177"/>
    </location>
</feature>
<dbReference type="Gene3D" id="3.80.10.10">
    <property type="entry name" value="Ribonuclease Inhibitor"/>
    <property type="match status" value="1"/>
</dbReference>
<dbReference type="PANTHER" id="PTHR45631">
    <property type="entry name" value="OS07G0107800 PROTEIN-RELATED"/>
    <property type="match status" value="1"/>
</dbReference>